<dbReference type="EMBL" id="PGCI01001472">
    <property type="protein sequence ID" value="PLW04769.1"/>
    <property type="molecule type" value="Genomic_DNA"/>
</dbReference>
<gene>
    <name evidence="2" type="ORF">PCASD_26277</name>
</gene>
<sequence length="100" mass="11233">MCGSAFQAHQEEFCQNQPNAQESDTQLVKGQGNRFDNANHSWFYWWLIIPGVIDAQPNQVRPSSIYQIESQAPTGSTTSQAMKNPPTRLLLQPPPSLHQP</sequence>
<evidence type="ECO:0000313" key="3">
    <source>
        <dbReference type="Proteomes" id="UP000235392"/>
    </source>
</evidence>
<feature type="region of interest" description="Disordered" evidence="1">
    <location>
        <begin position="69"/>
        <end position="100"/>
    </location>
</feature>
<comment type="caution">
    <text evidence="2">The sequence shown here is derived from an EMBL/GenBank/DDBJ whole genome shotgun (WGS) entry which is preliminary data.</text>
</comment>
<feature type="compositionally biased region" description="Polar residues" evidence="1">
    <location>
        <begin position="69"/>
        <end position="82"/>
    </location>
</feature>
<name>A0A2N5RUV0_9BASI</name>
<evidence type="ECO:0000313" key="2">
    <source>
        <dbReference type="EMBL" id="PLW04769.1"/>
    </source>
</evidence>
<accession>A0A2N5RUV0</accession>
<organism evidence="2 3">
    <name type="scientific">Puccinia coronata f. sp. avenae</name>
    <dbReference type="NCBI Taxonomy" id="200324"/>
    <lineage>
        <taxon>Eukaryota</taxon>
        <taxon>Fungi</taxon>
        <taxon>Dikarya</taxon>
        <taxon>Basidiomycota</taxon>
        <taxon>Pucciniomycotina</taxon>
        <taxon>Pucciniomycetes</taxon>
        <taxon>Pucciniales</taxon>
        <taxon>Pucciniaceae</taxon>
        <taxon>Puccinia</taxon>
    </lineage>
</organism>
<proteinExistence type="predicted"/>
<dbReference type="AlphaFoldDB" id="A0A2N5RUV0"/>
<feature type="non-terminal residue" evidence="2">
    <location>
        <position position="100"/>
    </location>
</feature>
<evidence type="ECO:0000256" key="1">
    <source>
        <dbReference type="SAM" id="MobiDB-lite"/>
    </source>
</evidence>
<reference evidence="2 3" key="1">
    <citation type="submission" date="2017-11" db="EMBL/GenBank/DDBJ databases">
        <title>De novo assembly and phasing of dikaryotic genomes from two isolates of Puccinia coronata f. sp. avenae, the causal agent of oat crown rust.</title>
        <authorList>
            <person name="Miller M.E."/>
            <person name="Zhang Y."/>
            <person name="Omidvar V."/>
            <person name="Sperschneider J."/>
            <person name="Schwessinger B."/>
            <person name="Raley C."/>
            <person name="Palmer J.M."/>
            <person name="Garnica D."/>
            <person name="Upadhyaya N."/>
            <person name="Rathjen J."/>
            <person name="Taylor J.M."/>
            <person name="Park R.F."/>
            <person name="Dodds P.N."/>
            <person name="Hirsch C.D."/>
            <person name="Kianian S.F."/>
            <person name="Figueroa M."/>
        </authorList>
    </citation>
    <scope>NUCLEOTIDE SEQUENCE [LARGE SCALE GENOMIC DNA]</scope>
    <source>
        <strain evidence="2">12SD80</strain>
    </source>
</reference>
<protein>
    <submittedName>
        <fullName evidence="2">Uncharacterized protein</fullName>
    </submittedName>
</protein>
<dbReference type="Proteomes" id="UP000235392">
    <property type="component" value="Unassembled WGS sequence"/>
</dbReference>